<dbReference type="InterPro" id="IPR050266">
    <property type="entry name" value="AB_hydrolase_sf"/>
</dbReference>
<dbReference type="Pfam" id="PF00561">
    <property type="entry name" value="Abhydrolase_1"/>
    <property type="match status" value="1"/>
</dbReference>
<dbReference type="EMBL" id="BOPV01000001">
    <property type="protein sequence ID" value="GIL38763.1"/>
    <property type="molecule type" value="Genomic_DNA"/>
</dbReference>
<sequence>MRRLLLVLLLLCTPAFAADEPYGIALEGYAYPYPVDYLTITERGEELRMAYMDVAPTANANGQAVLLLHGRNFPASYWQPTIKRLSAAGYRVVAPDQIGFGKSAKPDLAYSFDMMAKHTAALLDKLNLPRVHVVAHSMGGMLGVRFTRTFPDRVDRLALEAPIGLEDYRRYVPPVPFERVLEQESKLTAEAYRQQLINNYSLTMPVTQVEPFVQVRERIKGSGEYPRWLRSFVAGYFVIWGQPVVHEIPLIERPTLFLMGDKDHNAPGRPFAPEALRPQMGKNLDNANVLAKQMKDAKVWSAPVGHLVHLEAEEPFHTALLAFLAGK</sequence>
<evidence type="ECO:0000313" key="4">
    <source>
        <dbReference type="Proteomes" id="UP000681075"/>
    </source>
</evidence>
<organism evidence="3 4">
    <name type="scientific">Roseiterribacter gracilis</name>
    <dbReference type="NCBI Taxonomy" id="2812848"/>
    <lineage>
        <taxon>Bacteria</taxon>
        <taxon>Pseudomonadati</taxon>
        <taxon>Pseudomonadota</taxon>
        <taxon>Alphaproteobacteria</taxon>
        <taxon>Rhodospirillales</taxon>
        <taxon>Roseiterribacteraceae</taxon>
        <taxon>Roseiterribacter</taxon>
    </lineage>
</organism>
<dbReference type="AlphaFoldDB" id="A0A8S8X6Y3"/>
<dbReference type="GO" id="GO:0046464">
    <property type="term" value="P:acylglycerol catabolic process"/>
    <property type="evidence" value="ECO:0007669"/>
    <property type="project" value="TreeGrafter"/>
</dbReference>
<dbReference type="SUPFAM" id="SSF53474">
    <property type="entry name" value="alpha/beta-Hydrolases"/>
    <property type="match status" value="1"/>
</dbReference>
<dbReference type="RefSeq" id="WP_420241823.1">
    <property type="nucleotide sequence ID" value="NZ_BOPV01000001.1"/>
</dbReference>
<name>A0A8S8X6Y3_9PROT</name>
<dbReference type="PANTHER" id="PTHR43798">
    <property type="entry name" value="MONOACYLGLYCEROL LIPASE"/>
    <property type="match status" value="1"/>
</dbReference>
<dbReference type="PANTHER" id="PTHR43798:SF33">
    <property type="entry name" value="HYDROLASE, PUTATIVE (AFU_ORTHOLOGUE AFUA_2G14860)-RELATED"/>
    <property type="match status" value="1"/>
</dbReference>
<dbReference type="InterPro" id="IPR029058">
    <property type="entry name" value="AB_hydrolase_fold"/>
</dbReference>
<dbReference type="GO" id="GO:0047372">
    <property type="term" value="F:monoacylglycerol lipase activity"/>
    <property type="evidence" value="ECO:0007669"/>
    <property type="project" value="TreeGrafter"/>
</dbReference>
<keyword evidence="4" id="KW-1185">Reference proteome</keyword>
<evidence type="ECO:0000313" key="3">
    <source>
        <dbReference type="EMBL" id="GIL38763.1"/>
    </source>
</evidence>
<reference evidence="3" key="1">
    <citation type="submission" date="2021-02" db="EMBL/GenBank/DDBJ databases">
        <title>Genome sequence of Rhodospirillales sp. strain TMPK1 isolated from soil.</title>
        <authorList>
            <person name="Nakai R."/>
            <person name="Kusada H."/>
            <person name="Tamaki H."/>
        </authorList>
    </citation>
    <scope>NUCLEOTIDE SEQUENCE</scope>
    <source>
        <strain evidence="3">TMPK1</strain>
    </source>
</reference>
<dbReference type="PRINTS" id="PR00111">
    <property type="entry name" value="ABHYDROLASE"/>
</dbReference>
<dbReference type="GO" id="GO:0016020">
    <property type="term" value="C:membrane"/>
    <property type="evidence" value="ECO:0007669"/>
    <property type="project" value="TreeGrafter"/>
</dbReference>
<dbReference type="InterPro" id="IPR000073">
    <property type="entry name" value="AB_hydrolase_1"/>
</dbReference>
<keyword evidence="3" id="KW-0378">Hydrolase</keyword>
<feature type="signal peptide" evidence="1">
    <location>
        <begin position="1"/>
        <end position="17"/>
    </location>
</feature>
<keyword evidence="1" id="KW-0732">Signal</keyword>
<gene>
    <name evidence="3" type="ORF">TMPK1_10000</name>
</gene>
<dbReference type="Gene3D" id="3.40.50.1820">
    <property type="entry name" value="alpha/beta hydrolase"/>
    <property type="match status" value="1"/>
</dbReference>
<comment type="caution">
    <text evidence="3">The sequence shown here is derived from an EMBL/GenBank/DDBJ whole genome shotgun (WGS) entry which is preliminary data.</text>
</comment>
<feature type="domain" description="AB hydrolase-1" evidence="2">
    <location>
        <begin position="64"/>
        <end position="162"/>
    </location>
</feature>
<evidence type="ECO:0000256" key="1">
    <source>
        <dbReference type="SAM" id="SignalP"/>
    </source>
</evidence>
<feature type="chain" id="PRO_5035758817" evidence="1">
    <location>
        <begin position="18"/>
        <end position="327"/>
    </location>
</feature>
<accession>A0A8S8X6Y3</accession>
<proteinExistence type="predicted"/>
<evidence type="ECO:0000259" key="2">
    <source>
        <dbReference type="Pfam" id="PF00561"/>
    </source>
</evidence>
<protein>
    <submittedName>
        <fullName evidence="3">Hydrolase</fullName>
    </submittedName>
</protein>
<dbReference type="Proteomes" id="UP000681075">
    <property type="component" value="Unassembled WGS sequence"/>
</dbReference>